<comment type="caution">
    <text evidence="6">The sequence shown here is derived from an EMBL/GenBank/DDBJ whole genome shotgun (WGS) entry which is preliminary data.</text>
</comment>
<dbReference type="GO" id="GO:0008270">
    <property type="term" value="F:zinc ion binding"/>
    <property type="evidence" value="ECO:0007669"/>
    <property type="project" value="UniProtKB-KW"/>
</dbReference>
<evidence type="ECO:0000256" key="4">
    <source>
        <dbReference type="PROSITE-ProRule" id="PRU00510"/>
    </source>
</evidence>
<dbReference type="PRINTS" id="PR00618">
    <property type="entry name" value="DKSAZNFINGER"/>
</dbReference>
<accession>A0A1G1WLU9</accession>
<evidence type="ECO:0000256" key="2">
    <source>
        <dbReference type="ARBA" id="ARBA00022771"/>
    </source>
</evidence>
<dbReference type="InterPro" id="IPR020458">
    <property type="entry name" value="Znf_DskA_TraR_CS"/>
</dbReference>
<dbReference type="EMBL" id="MHCX01000045">
    <property type="protein sequence ID" value="OGY28689.1"/>
    <property type="molecule type" value="Genomic_DNA"/>
</dbReference>
<keyword evidence="1" id="KW-0479">Metal-binding</keyword>
<dbReference type="PROSITE" id="PS01102">
    <property type="entry name" value="ZF_DKSA_1"/>
    <property type="match status" value="1"/>
</dbReference>
<feature type="domain" description="Zinc finger DksA/TraR C4-type" evidence="5">
    <location>
        <begin position="86"/>
        <end position="115"/>
    </location>
</feature>
<dbReference type="SUPFAM" id="SSF57716">
    <property type="entry name" value="Glucocorticoid receptor-like (DNA-binding domain)"/>
    <property type="match status" value="1"/>
</dbReference>
<organism evidence="6 7">
    <name type="scientific">Candidatus Woykebacteria bacterium RIFCSPHIGHO2_02_FULL_43_16b</name>
    <dbReference type="NCBI Taxonomy" id="1802601"/>
    <lineage>
        <taxon>Bacteria</taxon>
        <taxon>Candidatus Woykeibacteriota</taxon>
    </lineage>
</organism>
<reference evidence="6 7" key="1">
    <citation type="journal article" date="2016" name="Nat. Commun.">
        <title>Thousands of microbial genomes shed light on interconnected biogeochemical processes in an aquifer system.</title>
        <authorList>
            <person name="Anantharaman K."/>
            <person name="Brown C.T."/>
            <person name="Hug L.A."/>
            <person name="Sharon I."/>
            <person name="Castelle C.J."/>
            <person name="Probst A.J."/>
            <person name="Thomas B.C."/>
            <person name="Singh A."/>
            <person name="Wilkins M.J."/>
            <person name="Karaoz U."/>
            <person name="Brodie E.L."/>
            <person name="Williams K.H."/>
            <person name="Hubbard S.S."/>
            <person name="Banfield J.F."/>
        </authorList>
    </citation>
    <scope>NUCLEOTIDE SEQUENCE [LARGE SCALE GENOMIC DNA]</scope>
</reference>
<dbReference type="InterPro" id="IPR020460">
    <property type="entry name" value="Znf_C4-type_bac"/>
</dbReference>
<gene>
    <name evidence="6" type="ORF">A3J50_01065</name>
</gene>
<protein>
    <recommendedName>
        <fullName evidence="5">Zinc finger DksA/TraR C4-type domain-containing protein</fullName>
    </recommendedName>
</protein>
<name>A0A1G1WLU9_9BACT</name>
<keyword evidence="3" id="KW-0862">Zinc</keyword>
<dbReference type="Gene3D" id="1.20.120.910">
    <property type="entry name" value="DksA, coiled-coil domain"/>
    <property type="match status" value="1"/>
</dbReference>
<evidence type="ECO:0000313" key="7">
    <source>
        <dbReference type="Proteomes" id="UP000177821"/>
    </source>
</evidence>
<dbReference type="PANTHER" id="PTHR33823">
    <property type="entry name" value="RNA POLYMERASE-BINDING TRANSCRIPTION FACTOR DKSA-RELATED"/>
    <property type="match status" value="1"/>
</dbReference>
<keyword evidence="2" id="KW-0863">Zinc-finger</keyword>
<dbReference type="InterPro" id="IPR000962">
    <property type="entry name" value="Znf_DskA_TraR"/>
</dbReference>
<proteinExistence type="predicted"/>
<sequence>MANGNTAGLREAGAERARLDVLRRRLEEDAESLRPRDGDSLCGSDFESLVSAAQTANQHETDELLRRRLERRLADIERVTRRIAEGSYGLCSSCGQPIPEERLAAMPDATLCVPCSPRSHSLRRTSPSQFD</sequence>
<dbReference type="PROSITE" id="PS51128">
    <property type="entry name" value="ZF_DKSA_2"/>
    <property type="match status" value="1"/>
</dbReference>
<evidence type="ECO:0000256" key="3">
    <source>
        <dbReference type="ARBA" id="ARBA00022833"/>
    </source>
</evidence>
<evidence type="ECO:0000256" key="1">
    <source>
        <dbReference type="ARBA" id="ARBA00022723"/>
    </source>
</evidence>
<feature type="zinc finger region" description="dksA C4-type" evidence="4">
    <location>
        <begin position="91"/>
        <end position="115"/>
    </location>
</feature>
<evidence type="ECO:0000259" key="5">
    <source>
        <dbReference type="Pfam" id="PF01258"/>
    </source>
</evidence>
<dbReference type="Pfam" id="PF01258">
    <property type="entry name" value="zf-dskA_traR"/>
    <property type="match status" value="1"/>
</dbReference>
<dbReference type="AlphaFoldDB" id="A0A1G1WLU9"/>
<evidence type="ECO:0000313" key="6">
    <source>
        <dbReference type="EMBL" id="OGY28689.1"/>
    </source>
</evidence>
<dbReference type="Proteomes" id="UP000177821">
    <property type="component" value="Unassembled WGS sequence"/>
</dbReference>